<dbReference type="EMBL" id="JASPKY010000158">
    <property type="protein sequence ID" value="KAK9729721.1"/>
    <property type="molecule type" value="Genomic_DNA"/>
</dbReference>
<dbReference type="AlphaFoldDB" id="A0AAW1L6L9"/>
<gene>
    <name evidence="1" type="ORF">QE152_g15800</name>
</gene>
<reference evidence="1 2" key="1">
    <citation type="journal article" date="2024" name="BMC Genomics">
        <title>De novo assembly and annotation of Popillia japonica's genome with initial clues to its potential as an invasive pest.</title>
        <authorList>
            <person name="Cucini C."/>
            <person name="Boschi S."/>
            <person name="Funari R."/>
            <person name="Cardaioli E."/>
            <person name="Iannotti N."/>
            <person name="Marturano G."/>
            <person name="Paoli F."/>
            <person name="Bruttini M."/>
            <person name="Carapelli A."/>
            <person name="Frati F."/>
            <person name="Nardi F."/>
        </authorList>
    </citation>
    <scope>NUCLEOTIDE SEQUENCE [LARGE SCALE GENOMIC DNA]</scope>
    <source>
        <strain evidence="1">DMR45628</strain>
    </source>
</reference>
<dbReference type="Proteomes" id="UP001458880">
    <property type="component" value="Unassembled WGS sequence"/>
</dbReference>
<evidence type="ECO:0000313" key="1">
    <source>
        <dbReference type="EMBL" id="KAK9729721.1"/>
    </source>
</evidence>
<name>A0AAW1L6L9_POPJA</name>
<proteinExistence type="predicted"/>
<evidence type="ECO:0000313" key="2">
    <source>
        <dbReference type="Proteomes" id="UP001458880"/>
    </source>
</evidence>
<sequence length="81" mass="9337">MHYLIKLDDERIWKRDIDQIRSIGENTPISVPKYTSVPVLCGNKATISTENYFNKYQSPEIQITTAVWENVSLPKLPDLAE</sequence>
<comment type="caution">
    <text evidence="1">The sequence shown here is derived from an EMBL/GenBank/DDBJ whole genome shotgun (WGS) entry which is preliminary data.</text>
</comment>
<keyword evidence="2" id="KW-1185">Reference proteome</keyword>
<protein>
    <submittedName>
        <fullName evidence="1">Uncharacterized protein</fullName>
    </submittedName>
</protein>
<organism evidence="1 2">
    <name type="scientific">Popillia japonica</name>
    <name type="common">Japanese beetle</name>
    <dbReference type="NCBI Taxonomy" id="7064"/>
    <lineage>
        <taxon>Eukaryota</taxon>
        <taxon>Metazoa</taxon>
        <taxon>Ecdysozoa</taxon>
        <taxon>Arthropoda</taxon>
        <taxon>Hexapoda</taxon>
        <taxon>Insecta</taxon>
        <taxon>Pterygota</taxon>
        <taxon>Neoptera</taxon>
        <taxon>Endopterygota</taxon>
        <taxon>Coleoptera</taxon>
        <taxon>Polyphaga</taxon>
        <taxon>Scarabaeiformia</taxon>
        <taxon>Scarabaeidae</taxon>
        <taxon>Rutelinae</taxon>
        <taxon>Popillia</taxon>
    </lineage>
</organism>
<accession>A0AAW1L6L9</accession>